<feature type="domain" description="DUF5724" evidence="2">
    <location>
        <begin position="61"/>
        <end position="1260"/>
    </location>
</feature>
<gene>
    <name evidence="4" type="ORF">GCM10022393_15880</name>
</gene>
<dbReference type="EMBL" id="BAABCW010000005">
    <property type="protein sequence ID" value="GAA4115644.1"/>
    <property type="molecule type" value="Genomic_DNA"/>
</dbReference>
<dbReference type="InterPro" id="IPR025406">
    <property type="entry name" value="DUF4132"/>
</dbReference>
<evidence type="ECO:0000313" key="4">
    <source>
        <dbReference type="EMBL" id="GAA4115644.1"/>
    </source>
</evidence>
<evidence type="ECO:0000259" key="1">
    <source>
        <dbReference type="Pfam" id="PF13569"/>
    </source>
</evidence>
<dbReference type="Proteomes" id="UP001500459">
    <property type="component" value="Unassembled WGS sequence"/>
</dbReference>
<dbReference type="Pfam" id="PF18991">
    <property type="entry name" value="DUF5724"/>
    <property type="match status" value="1"/>
</dbReference>
<dbReference type="InterPro" id="IPR043782">
    <property type="entry name" value="DUF5724"/>
</dbReference>
<dbReference type="RefSeq" id="WP_344926253.1">
    <property type="nucleotide sequence ID" value="NZ_BAABCW010000005.1"/>
</dbReference>
<keyword evidence="5" id="KW-1185">Reference proteome</keyword>
<dbReference type="Pfam" id="PF24879">
    <property type="entry name" value="DUF7737"/>
    <property type="match status" value="1"/>
</dbReference>
<feature type="domain" description="DUF4132" evidence="1">
    <location>
        <begin position="1300"/>
        <end position="1474"/>
    </location>
</feature>
<organism evidence="4 5">
    <name type="scientific">Aquimarina addita</name>
    <dbReference type="NCBI Taxonomy" id="870485"/>
    <lineage>
        <taxon>Bacteria</taxon>
        <taxon>Pseudomonadati</taxon>
        <taxon>Bacteroidota</taxon>
        <taxon>Flavobacteriia</taxon>
        <taxon>Flavobacteriales</taxon>
        <taxon>Flavobacteriaceae</taxon>
        <taxon>Aquimarina</taxon>
    </lineage>
</organism>
<comment type="caution">
    <text evidence="4">The sequence shown here is derived from an EMBL/GenBank/DDBJ whole genome shotgun (WGS) entry which is preliminary data.</text>
</comment>
<accession>A0ABP7XGE7</accession>
<protein>
    <submittedName>
        <fullName evidence="4">DUF4132 domain-containing protein</fullName>
    </submittedName>
</protein>
<evidence type="ECO:0000259" key="2">
    <source>
        <dbReference type="Pfam" id="PF18991"/>
    </source>
</evidence>
<proteinExistence type="predicted"/>
<evidence type="ECO:0000313" key="5">
    <source>
        <dbReference type="Proteomes" id="UP001500459"/>
    </source>
</evidence>
<name>A0ABP7XGE7_9FLAO</name>
<sequence length="1666" mass="192617">MISKEQADKILKGKKKANLKEQDFKIFSNPYLVLGQLLTNTLPKSKYRMPLVKVYQSVFGEDVHHNPWNTKEGVLLAEMLYGKLRAPYVSKIWEFTKTLPFQRGYNRRPFRIAASTSHLLLNLERLRMLYNTSIYGFSDCSFPEQVRLSGYYQNMSNGYMFAVVLQDGHQELLLTIQDIINGEDEVGAVSKDMIKALLLTDKQENWQLVEKLLLAAQRQEGLRQVILETLDETNIGALQYLIHTILEHNLTRFSSVVRAVDTWFGFGWDAPKKTTIKRVLELAITFLADNSAISAALKSKDNLEVYVALCVLALTNVSRANDEAFTILYKTDLKEKKLLALFFIYETKRTKHNLVPFMENAWGNDVALDYWCLINAPAFELKDEFFQKIKATADALPKDGKAFSGAVFEWKNYNITPYYFYDYLIRYANDEQLVILAENISKLPSNVRETFIRKIFPKHYTYSLSNRYYQGNQNKIPQLELEKGSWKRALIHQAIRDRNTSVMATGLQAFRYMNLVSEELGILEDLLARKGKDLRKYTIELLVQQPEEKVKTSTVNLIVSKKVEQRLAGLEILTVLEDEQRYPEFVTEQIHQYQQRKSFTKNEEVLLAKFSKQNQSEFSFANGFGVIDYDKLSALIEPKSRFEEKKSVLSFLKTAPGFRLKGLVDEAKTVKEINKLIDLMHTHRDYEYQYEGYQGEMVTVLFGNVVRYITKDYKNFTVMDHLNDLPLAEVWKGWYEASRLNDFELFYALFFVNAYGDPFERFGELTTFIKSYFPNMDALNIDKKGGYQSINAKIRIILSSIHRAYRDEQTILNFKIDVLEDMIAKCPKDLKSKNLNTNQYRNDTVYWSDLMLQSGFWLSNPEIDSLADHQVDLLKRYYDLNIYLFAQRLGFPEKIDTIKSVVNTKNSDRQINPPGIHLVLSLYKKNKLTEEDVLFQALYRPDLFRLLDGGINYNTKIYKEYNIPTTLMKSLKKNMLQVELERGDLPTEVSEYVSSFVQIEGVAYVFEVLERLGKENLERGYSYSRDSKKSNFSTIIRLSTPSETDTFEDFAKGVKEAKITKKRLMEVACYATQWAGWIGEYLKIESLENAVWWFHAHASEYMNAQKETVISRYSNIPKNDFSNGAIDIDWFNQVYAKLGKANWKILHEAAKYISFGNGHRQVKLYSSVMLGEVKITETLKKVNEKRDKDYLRALGLVPLSKRNPKKDLLSRYNLIQTFLKESKQFGSQRQESEKIASEIALDNLSRNAGYQDRIRFGWAMEGEATQKIMENDTVVFNDVTIKLMVNEQGKAEIKVLKGDKIQKTIPAKYKKDKGVQMLKEGKSFLSKQYARTRQSLENAMVREDPFGLEEIQNIMRHPVVKAMLGTLILYNKTHKIAGFYDIDGLRDTEGTLHTLAKDETVVIAHPSHLYEAVQWDVYQKYLFEHRIIQPFKQVFRELYVITENEREHSFRSERYQGHQIQPKKTIAVLRSRGWTVSRDEGLQKVYHSLGFMATMYAMADWFSPADVEAPTLEYVCFHSLKDYKPIPLEEIPSVVFSEVMRDVDLVVSVAHLGGVDPEASHSTMEMRAALAKESARLFKLDNIEVKERHILVKGALGEYSIHLGSANISKAGLHLSIIPVHSQHRGRMFLPFVDDDPKSAEIISKMKLLAEDHKIQDPTVLAQINS</sequence>
<reference evidence="5" key="1">
    <citation type="journal article" date="2019" name="Int. J. Syst. Evol. Microbiol.">
        <title>The Global Catalogue of Microorganisms (GCM) 10K type strain sequencing project: providing services to taxonomists for standard genome sequencing and annotation.</title>
        <authorList>
            <consortium name="The Broad Institute Genomics Platform"/>
            <consortium name="The Broad Institute Genome Sequencing Center for Infectious Disease"/>
            <person name="Wu L."/>
            <person name="Ma J."/>
        </authorList>
    </citation>
    <scope>NUCLEOTIDE SEQUENCE [LARGE SCALE GENOMIC DNA]</scope>
    <source>
        <strain evidence="5">JCM 17106</strain>
    </source>
</reference>
<dbReference type="InterPro" id="IPR056639">
    <property type="entry name" value="DUF7737"/>
</dbReference>
<feature type="domain" description="DUF7737" evidence="3">
    <location>
        <begin position="1564"/>
        <end position="1664"/>
    </location>
</feature>
<dbReference type="Pfam" id="PF13569">
    <property type="entry name" value="DUF4132"/>
    <property type="match status" value="1"/>
</dbReference>
<evidence type="ECO:0000259" key="3">
    <source>
        <dbReference type="Pfam" id="PF24879"/>
    </source>
</evidence>